<name>A0A1I1SEX6_9BURK</name>
<protein>
    <submittedName>
        <fullName evidence="2">Uncharacterized protein</fullName>
    </submittedName>
</protein>
<dbReference type="EMBL" id="FOLD01000025">
    <property type="protein sequence ID" value="SFD45039.1"/>
    <property type="molecule type" value="Genomic_DNA"/>
</dbReference>
<proteinExistence type="predicted"/>
<evidence type="ECO:0000313" key="3">
    <source>
        <dbReference type="Proteomes" id="UP000198639"/>
    </source>
</evidence>
<evidence type="ECO:0000256" key="1">
    <source>
        <dbReference type="SAM" id="MobiDB-lite"/>
    </source>
</evidence>
<dbReference type="InterPro" id="IPR021853">
    <property type="entry name" value="DUF3460"/>
</dbReference>
<dbReference type="Pfam" id="PF11943">
    <property type="entry name" value="DUF3460"/>
    <property type="match status" value="1"/>
</dbReference>
<sequence length="69" mass="8264">MIFSKKHSLYESEHTRFIKELKAQTPGMEARQLEGRSLLWDKAPLSLDEQEREKQSRLRQNAYPYQNKV</sequence>
<gene>
    <name evidence="2" type="ORF">SAMN05216204_12568</name>
</gene>
<dbReference type="OrthoDB" id="5296692at2"/>
<reference evidence="3" key="1">
    <citation type="submission" date="2016-10" db="EMBL/GenBank/DDBJ databases">
        <authorList>
            <person name="Varghese N."/>
            <person name="Submissions S."/>
        </authorList>
    </citation>
    <scope>NUCLEOTIDE SEQUENCE [LARGE SCALE GENOMIC DNA]</scope>
    <source>
        <strain evidence="3">CGMCC 1.12041</strain>
    </source>
</reference>
<dbReference type="RefSeq" id="WP_091876054.1">
    <property type="nucleotide sequence ID" value="NZ_FOLD01000025.1"/>
</dbReference>
<dbReference type="STRING" id="1164594.SAMN05216204_12568"/>
<organism evidence="2 3">
    <name type="scientific">Massilia yuzhufengensis</name>
    <dbReference type="NCBI Taxonomy" id="1164594"/>
    <lineage>
        <taxon>Bacteria</taxon>
        <taxon>Pseudomonadati</taxon>
        <taxon>Pseudomonadota</taxon>
        <taxon>Betaproteobacteria</taxon>
        <taxon>Burkholderiales</taxon>
        <taxon>Oxalobacteraceae</taxon>
        <taxon>Telluria group</taxon>
        <taxon>Massilia</taxon>
    </lineage>
</organism>
<dbReference type="AlphaFoldDB" id="A0A1I1SEX6"/>
<feature type="region of interest" description="Disordered" evidence="1">
    <location>
        <begin position="50"/>
        <end position="69"/>
    </location>
</feature>
<dbReference type="Proteomes" id="UP000198639">
    <property type="component" value="Unassembled WGS sequence"/>
</dbReference>
<accession>A0A1I1SEX6</accession>
<evidence type="ECO:0000313" key="2">
    <source>
        <dbReference type="EMBL" id="SFD45039.1"/>
    </source>
</evidence>
<keyword evidence="3" id="KW-1185">Reference proteome</keyword>